<gene>
    <name evidence="4" type="ORF">GHK86_09725</name>
</gene>
<feature type="domain" description="ABC transporter" evidence="3">
    <location>
        <begin position="8"/>
        <end position="248"/>
    </location>
</feature>
<reference evidence="4 5" key="1">
    <citation type="submission" date="2019-11" db="EMBL/GenBank/DDBJ databases">
        <title>Acidiferrimicrobium australis gen. nov., sp. nov., an acidophilic and obligately heterotrophic, member of the Actinobacteria that catalyses dissimilatory oxido- reduction of iron isolated from metal-rich acidic water in Chile.</title>
        <authorList>
            <person name="Gonzalez D."/>
            <person name="Huber K."/>
            <person name="Hedrich S."/>
            <person name="Rojas-Villalobos C."/>
            <person name="Quatrini R."/>
            <person name="Dinamarca M.A."/>
            <person name="Schwarz A."/>
            <person name="Canales C."/>
            <person name="Nancucheo I."/>
        </authorList>
    </citation>
    <scope>NUCLEOTIDE SEQUENCE [LARGE SCALE GENOMIC DNA]</scope>
    <source>
        <strain evidence="4 5">USS-CCA1</strain>
    </source>
</reference>
<evidence type="ECO:0000256" key="1">
    <source>
        <dbReference type="ARBA" id="ARBA00022741"/>
    </source>
</evidence>
<dbReference type="InterPro" id="IPR003439">
    <property type="entry name" value="ABC_transporter-like_ATP-bd"/>
</dbReference>
<dbReference type="Proteomes" id="UP000437736">
    <property type="component" value="Unassembled WGS sequence"/>
</dbReference>
<comment type="caution">
    <text evidence="4">The sequence shown here is derived from an EMBL/GenBank/DDBJ whole genome shotgun (WGS) entry which is preliminary data.</text>
</comment>
<evidence type="ECO:0000259" key="3">
    <source>
        <dbReference type="PROSITE" id="PS50893"/>
    </source>
</evidence>
<dbReference type="Pfam" id="PF00005">
    <property type="entry name" value="ABC_tran"/>
    <property type="match status" value="1"/>
</dbReference>
<dbReference type="Gene3D" id="3.40.50.300">
    <property type="entry name" value="P-loop containing nucleotide triphosphate hydrolases"/>
    <property type="match status" value="1"/>
</dbReference>
<dbReference type="SUPFAM" id="SSF52540">
    <property type="entry name" value="P-loop containing nucleoside triphosphate hydrolases"/>
    <property type="match status" value="1"/>
</dbReference>
<dbReference type="PROSITE" id="PS50893">
    <property type="entry name" value="ABC_TRANSPORTER_2"/>
    <property type="match status" value="1"/>
</dbReference>
<dbReference type="GO" id="GO:0005524">
    <property type="term" value="F:ATP binding"/>
    <property type="evidence" value="ECO:0007669"/>
    <property type="project" value="UniProtKB-KW"/>
</dbReference>
<organism evidence="4 5">
    <name type="scientific">Acidiferrimicrobium australe</name>
    <dbReference type="NCBI Taxonomy" id="2664430"/>
    <lineage>
        <taxon>Bacteria</taxon>
        <taxon>Bacillati</taxon>
        <taxon>Actinomycetota</taxon>
        <taxon>Acidimicrobiia</taxon>
        <taxon>Acidimicrobiales</taxon>
        <taxon>Acidimicrobiaceae</taxon>
        <taxon>Acidiferrimicrobium</taxon>
    </lineage>
</organism>
<dbReference type="InterPro" id="IPR027417">
    <property type="entry name" value="P-loop_NTPase"/>
</dbReference>
<keyword evidence="1" id="KW-0547">Nucleotide-binding</keyword>
<sequence length="263" mass="28101">MPSVPAALRFDAVDLDRVSTPVLRQVAFTVEVGERWAVLGPNGSGKTTLLELASGYLHPTRGTVEVLGERLGRTDVRALRPRVGLVSSSVAKMLQPGLTGTEVVMSAAHGALEPWWHRYDDRDRARARALLETAGFGHTAERPFGVLSEGERQQVLLARTLMAEPDLLLLDEPAAGLDLGGREKLVARLASLAADPGAPPIVLVTHHVEEIPGGFDHALLLRAGEVVAAGPIAEALRAETLSATFGLRLALDRSDGRWSCRAV</sequence>
<dbReference type="PANTHER" id="PTHR43158">
    <property type="entry name" value="SKFA PEPTIDE EXPORT ATP-BINDING PROTEIN SKFE"/>
    <property type="match status" value="1"/>
</dbReference>
<evidence type="ECO:0000313" key="4">
    <source>
        <dbReference type="EMBL" id="MST32995.1"/>
    </source>
</evidence>
<dbReference type="EMBL" id="WJHE01000449">
    <property type="protein sequence ID" value="MST32995.1"/>
    <property type="molecule type" value="Genomic_DNA"/>
</dbReference>
<accession>A0ABW9QT34</accession>
<keyword evidence="5" id="KW-1185">Reference proteome</keyword>
<name>A0ABW9QT34_9ACTN</name>
<proteinExistence type="predicted"/>
<dbReference type="PANTHER" id="PTHR43158:SF2">
    <property type="entry name" value="SKFA PEPTIDE EXPORT ATP-BINDING PROTEIN SKFE"/>
    <property type="match status" value="1"/>
</dbReference>
<evidence type="ECO:0000256" key="2">
    <source>
        <dbReference type="ARBA" id="ARBA00022840"/>
    </source>
</evidence>
<dbReference type="SMART" id="SM00382">
    <property type="entry name" value="AAA"/>
    <property type="match status" value="1"/>
</dbReference>
<evidence type="ECO:0000313" key="5">
    <source>
        <dbReference type="Proteomes" id="UP000437736"/>
    </source>
</evidence>
<dbReference type="InterPro" id="IPR003593">
    <property type="entry name" value="AAA+_ATPase"/>
</dbReference>
<protein>
    <submittedName>
        <fullName evidence="4">ATP-binding cassette domain-containing protein</fullName>
    </submittedName>
</protein>
<keyword evidence="2 4" id="KW-0067">ATP-binding</keyword>